<evidence type="ECO:0000313" key="1">
    <source>
        <dbReference type="EMBL" id="MBW0499734.1"/>
    </source>
</evidence>
<dbReference type="Pfam" id="PF10294">
    <property type="entry name" value="Methyltransf_16"/>
    <property type="match status" value="1"/>
</dbReference>
<proteinExistence type="predicted"/>
<protein>
    <submittedName>
        <fullName evidence="1">Uncharacterized protein</fullName>
    </submittedName>
</protein>
<dbReference type="AlphaFoldDB" id="A0A9Q3HEK1"/>
<dbReference type="InterPro" id="IPR029063">
    <property type="entry name" value="SAM-dependent_MTases_sf"/>
</dbReference>
<sequence>MMVQVDKELALKPKVLQSNHNIHQLANFPSDLELCHQPGQGLSLEPQDPSSFSDDVKVFGIAARTWDAAYHLVDYLSGSACPSEIDNLNQSPRVGDVVSFAHGPDRPTVPLPSLEMVLPPPQFQFDPPSPLFEALGSGKIHLLDLGSGTCYLPISLARNLSDLLPSKLVDSISITATDLPTVLPLMQRNTLSAHKPGQIQVLTKSLVWGHTRQALSLLHSLDLANTRLLITCSDLVFFPFLFAPLLRTLLVLTSPISPAKSPAVIFGYKERSAVKEFPFFELLGRYFLIQPILSRSHSDQPWSIHKPQSQIHLFQATRHHSTLNLDFSLISDNDLSSYEQSRLKAKHMG</sequence>
<dbReference type="PANTHER" id="PTHR14614">
    <property type="entry name" value="HEPATOCELLULAR CARCINOMA-ASSOCIATED ANTIGEN"/>
    <property type="match status" value="1"/>
</dbReference>
<reference evidence="1" key="1">
    <citation type="submission" date="2021-03" db="EMBL/GenBank/DDBJ databases">
        <title>Draft genome sequence of rust myrtle Austropuccinia psidii MF-1, a brazilian biotype.</title>
        <authorList>
            <person name="Quecine M.C."/>
            <person name="Pachon D.M.R."/>
            <person name="Bonatelli M.L."/>
            <person name="Correr F.H."/>
            <person name="Franceschini L.M."/>
            <person name="Leite T.F."/>
            <person name="Margarido G.R.A."/>
            <person name="Almeida C.A."/>
            <person name="Ferrarezi J.A."/>
            <person name="Labate C.A."/>
        </authorList>
    </citation>
    <scope>NUCLEOTIDE SEQUENCE</scope>
    <source>
        <strain evidence="1">MF-1</strain>
    </source>
</reference>
<dbReference type="InterPro" id="IPR019410">
    <property type="entry name" value="Methyltransf_16"/>
</dbReference>
<dbReference type="GO" id="GO:0008757">
    <property type="term" value="F:S-adenosylmethionine-dependent methyltransferase activity"/>
    <property type="evidence" value="ECO:0007669"/>
    <property type="project" value="UniProtKB-ARBA"/>
</dbReference>
<name>A0A9Q3HEK1_9BASI</name>
<comment type="caution">
    <text evidence="1">The sequence shown here is derived from an EMBL/GenBank/DDBJ whole genome shotgun (WGS) entry which is preliminary data.</text>
</comment>
<evidence type="ECO:0000313" key="2">
    <source>
        <dbReference type="Proteomes" id="UP000765509"/>
    </source>
</evidence>
<dbReference type="GO" id="GO:0005829">
    <property type="term" value="C:cytosol"/>
    <property type="evidence" value="ECO:0007669"/>
    <property type="project" value="TreeGrafter"/>
</dbReference>
<organism evidence="1 2">
    <name type="scientific">Austropuccinia psidii MF-1</name>
    <dbReference type="NCBI Taxonomy" id="1389203"/>
    <lineage>
        <taxon>Eukaryota</taxon>
        <taxon>Fungi</taxon>
        <taxon>Dikarya</taxon>
        <taxon>Basidiomycota</taxon>
        <taxon>Pucciniomycotina</taxon>
        <taxon>Pucciniomycetes</taxon>
        <taxon>Pucciniales</taxon>
        <taxon>Sphaerophragmiaceae</taxon>
        <taxon>Austropuccinia</taxon>
    </lineage>
</organism>
<accession>A0A9Q3HEK1</accession>
<dbReference type="OrthoDB" id="413520at2759"/>
<dbReference type="PANTHER" id="PTHR14614:SF161">
    <property type="match status" value="1"/>
</dbReference>
<gene>
    <name evidence="1" type="ORF">O181_039449</name>
</gene>
<dbReference type="Gene3D" id="3.40.50.150">
    <property type="entry name" value="Vaccinia Virus protein VP39"/>
    <property type="match status" value="1"/>
</dbReference>
<dbReference type="Proteomes" id="UP000765509">
    <property type="component" value="Unassembled WGS sequence"/>
</dbReference>
<dbReference type="GO" id="GO:0032991">
    <property type="term" value="C:protein-containing complex"/>
    <property type="evidence" value="ECO:0007669"/>
    <property type="project" value="TreeGrafter"/>
</dbReference>
<keyword evidence="2" id="KW-1185">Reference proteome</keyword>
<dbReference type="EMBL" id="AVOT02015421">
    <property type="protein sequence ID" value="MBW0499734.1"/>
    <property type="molecule type" value="Genomic_DNA"/>
</dbReference>